<dbReference type="RefSeq" id="WP_134762595.1">
    <property type="nucleotide sequence ID" value="NZ_SOZD01000004.1"/>
</dbReference>
<dbReference type="AlphaFoldDB" id="A0A4Y8RG46"/>
<name>A0A4Y8RG46_9HYPH</name>
<organism evidence="2 3">
    <name type="scientific">Jiella endophytica</name>
    <dbReference type="NCBI Taxonomy" id="2558362"/>
    <lineage>
        <taxon>Bacteria</taxon>
        <taxon>Pseudomonadati</taxon>
        <taxon>Pseudomonadota</taxon>
        <taxon>Alphaproteobacteria</taxon>
        <taxon>Hyphomicrobiales</taxon>
        <taxon>Aurantimonadaceae</taxon>
        <taxon>Jiella</taxon>
    </lineage>
</organism>
<dbReference type="OrthoDB" id="8473311at2"/>
<proteinExistence type="predicted"/>
<keyword evidence="3" id="KW-1185">Reference proteome</keyword>
<reference evidence="2 3" key="1">
    <citation type="submission" date="2019-03" db="EMBL/GenBank/DDBJ databases">
        <title>Jiella endophytica sp. nov., a novel endophytic bacterium isolated from root of Ficus microcarpa Linn. f.</title>
        <authorList>
            <person name="Tuo L."/>
        </authorList>
    </citation>
    <scope>NUCLEOTIDE SEQUENCE [LARGE SCALE GENOMIC DNA]</scope>
    <source>
        <strain evidence="2 3">CBS5Q-3</strain>
    </source>
</reference>
<feature type="chain" id="PRO_5021245538" evidence="1">
    <location>
        <begin position="23"/>
        <end position="340"/>
    </location>
</feature>
<gene>
    <name evidence="2" type="ORF">E3C22_13550</name>
</gene>
<comment type="caution">
    <text evidence="2">The sequence shown here is derived from an EMBL/GenBank/DDBJ whole genome shotgun (WGS) entry which is preliminary data.</text>
</comment>
<feature type="signal peptide" evidence="1">
    <location>
        <begin position="1"/>
        <end position="22"/>
    </location>
</feature>
<dbReference type="EMBL" id="SOZD01000004">
    <property type="protein sequence ID" value="TFF21712.1"/>
    <property type="molecule type" value="Genomic_DNA"/>
</dbReference>
<evidence type="ECO:0000313" key="2">
    <source>
        <dbReference type="EMBL" id="TFF21712.1"/>
    </source>
</evidence>
<dbReference type="Proteomes" id="UP000298179">
    <property type="component" value="Unassembled WGS sequence"/>
</dbReference>
<protein>
    <submittedName>
        <fullName evidence="2">Uncharacterized protein</fullName>
    </submittedName>
</protein>
<evidence type="ECO:0000256" key="1">
    <source>
        <dbReference type="SAM" id="SignalP"/>
    </source>
</evidence>
<sequence length="340" mass="36918">MRCLLACLASLLLIAAGGPAHAASGQSDGVQTSDGARSSLVGWWISLGPLSAGLAGAGLIVPSVEVLVVSPDGRFEDRFFRFTAPSRELCADTRWCSDMALAWRAKLAPADDHFKLEERVAGEDVIDRAELDGMLRGAAVGALTAWNYKLDTDGRRLVLNPQNPATARVFARIEPRRLQRLVAAFVMSDETGRRWPCFVGNAEAGDPAFATLHGDAADRPDWFDDFLAVASYQVSITTIVTDDASLERQEPATLPQPLERRLVETFERLAPPGDAAERKQLRDRFVSFRRAGMGAEAPELAEEAAAPALTAGEIRTFAKVMADKQSDSFRRLFCSDQPAD</sequence>
<evidence type="ECO:0000313" key="3">
    <source>
        <dbReference type="Proteomes" id="UP000298179"/>
    </source>
</evidence>
<accession>A0A4Y8RG46</accession>
<keyword evidence="1" id="KW-0732">Signal</keyword>